<dbReference type="Gene3D" id="3.40.50.720">
    <property type="entry name" value="NAD(P)-binding Rossmann-like Domain"/>
    <property type="match status" value="1"/>
</dbReference>
<dbReference type="RefSeq" id="WP_099383865.1">
    <property type="nucleotide sequence ID" value="NZ_PEBD01000010.1"/>
</dbReference>
<dbReference type="SUPFAM" id="SSF51735">
    <property type="entry name" value="NAD(P)-binding Rossmann-fold domains"/>
    <property type="match status" value="1"/>
</dbReference>
<evidence type="ECO:0000259" key="4">
    <source>
        <dbReference type="Pfam" id="PF19328"/>
    </source>
</evidence>
<dbReference type="Pfam" id="PF01113">
    <property type="entry name" value="DapB_N"/>
    <property type="match status" value="1"/>
</dbReference>
<dbReference type="Proteomes" id="UP000225108">
    <property type="component" value="Unassembled WGS sequence"/>
</dbReference>
<evidence type="ECO:0000259" key="3">
    <source>
        <dbReference type="Pfam" id="PF01113"/>
    </source>
</evidence>
<feature type="domain" description="2,4-diaminopentanoate dehydrogenase C-terminal" evidence="4">
    <location>
        <begin position="203"/>
        <end position="352"/>
    </location>
</feature>
<keyword evidence="2" id="KW-0560">Oxidoreductase</keyword>
<evidence type="ECO:0000256" key="2">
    <source>
        <dbReference type="ARBA" id="ARBA00023002"/>
    </source>
</evidence>
<evidence type="ECO:0000256" key="1">
    <source>
        <dbReference type="ARBA" id="ARBA00022857"/>
    </source>
</evidence>
<dbReference type="InterPro" id="IPR045760">
    <property type="entry name" value="DAP_DH_C"/>
</dbReference>
<dbReference type="GO" id="GO:0008839">
    <property type="term" value="F:4-hydroxy-tetrahydrodipicolinate reductase"/>
    <property type="evidence" value="ECO:0007669"/>
    <property type="project" value="InterPro"/>
</dbReference>
<dbReference type="InterPro" id="IPR000846">
    <property type="entry name" value="DapB_N"/>
</dbReference>
<dbReference type="CDD" id="cd24146">
    <property type="entry name" value="nat-AmDH_N_like"/>
    <property type="match status" value="1"/>
</dbReference>
<evidence type="ECO:0000313" key="5">
    <source>
        <dbReference type="EMBL" id="PHV65480.1"/>
    </source>
</evidence>
<protein>
    <submittedName>
        <fullName evidence="5">Dihydrodipicolinate reductase</fullName>
    </submittedName>
</protein>
<sequence length="360" mass="38187">MPVAAERKTRVIQWATGAVGIEALRGILDHPDLELAGVRVYSSNKHGVDAGVLAGRSTVGVAATTSLDEVVQSDADCVLYTPRSPSIEDVCSLLASGKNVVTTSFGFHTARADGPDKDRLREACEAGGTSLHGTGLNPGNLGVVLPLALSGLTRDVTNVKVQERADWSVYESLDITFDQMRFGSPVGEVTPECEGLKFTSDLFREQVWLVGDALGLDLDEVVTDLQVIPASVDHEVFGRTLKAGTVAGQWWRWIGRSAGHIRVEVEAVWTVGERPPSDWPAPQHGWTITLEGTPSAQAHIVTLASFVRDVSLAEHVNAASVATAAQAVNSVAAVVAAPPGFVTIADLPLIRNRHAVARAT</sequence>
<dbReference type="EMBL" id="PEBD01000010">
    <property type="protein sequence ID" value="PHV65480.1"/>
    <property type="molecule type" value="Genomic_DNA"/>
</dbReference>
<evidence type="ECO:0000313" key="6">
    <source>
        <dbReference type="Proteomes" id="UP000225108"/>
    </source>
</evidence>
<dbReference type="GO" id="GO:0009089">
    <property type="term" value="P:lysine biosynthetic process via diaminopimelate"/>
    <property type="evidence" value="ECO:0007669"/>
    <property type="project" value="InterPro"/>
</dbReference>
<organism evidence="5 6">
    <name type="scientific">Williamsia marianensis</name>
    <dbReference type="NCBI Taxonomy" id="85044"/>
    <lineage>
        <taxon>Bacteria</taxon>
        <taxon>Bacillati</taxon>
        <taxon>Actinomycetota</taxon>
        <taxon>Actinomycetes</taxon>
        <taxon>Mycobacteriales</taxon>
        <taxon>Nocardiaceae</taxon>
        <taxon>Williamsia</taxon>
    </lineage>
</organism>
<proteinExistence type="predicted"/>
<dbReference type="AlphaFoldDB" id="A0A2G3PI45"/>
<dbReference type="InterPro" id="IPR036291">
    <property type="entry name" value="NAD(P)-bd_dom_sf"/>
</dbReference>
<name>A0A2G3PI45_WILMA</name>
<dbReference type="Pfam" id="PF19328">
    <property type="entry name" value="DAP_DH_C"/>
    <property type="match status" value="1"/>
</dbReference>
<keyword evidence="1" id="KW-0521">NADP</keyword>
<reference evidence="5 6" key="1">
    <citation type="submission" date="2017-10" db="EMBL/GenBank/DDBJ databases">
        <title>The draft genome sequence of Williamsia sp. BULT 1.1 isolated from the semi-arid grassland soils from South Africa.</title>
        <authorList>
            <person name="Kabwe M.H."/>
            <person name="Govender N."/>
            <person name="Mutseka Lunga P."/>
            <person name="Vikram S."/>
            <person name="Makhalanyane T.P."/>
        </authorList>
    </citation>
    <scope>NUCLEOTIDE SEQUENCE [LARGE SCALE GENOMIC DNA]</scope>
    <source>
        <strain evidence="5 6">BULT 1.1</strain>
    </source>
</reference>
<accession>A0A2G3PI45</accession>
<feature type="domain" description="Dihydrodipicolinate reductase N-terminal" evidence="3">
    <location>
        <begin position="15"/>
        <end position="110"/>
    </location>
</feature>
<gene>
    <name evidence="5" type="ORF">CSW57_17100</name>
</gene>
<comment type="caution">
    <text evidence="5">The sequence shown here is derived from an EMBL/GenBank/DDBJ whole genome shotgun (WGS) entry which is preliminary data.</text>
</comment>